<feature type="chain" id="PRO_5037548628" description="Glycoamylase-like domain-containing protein" evidence="1">
    <location>
        <begin position="21"/>
        <end position="529"/>
    </location>
</feature>
<dbReference type="Proteomes" id="UP000619457">
    <property type="component" value="Unassembled WGS sequence"/>
</dbReference>
<keyword evidence="1" id="KW-0732">Signal</keyword>
<evidence type="ECO:0000313" key="3">
    <source>
        <dbReference type="EMBL" id="GGZ26147.1"/>
    </source>
</evidence>
<sequence>MKKHALLIGLSVLMTVLVFACSSKEEIGESLITAKGYDRHVELHWPSIQGVDSYEIWASMDGKDFTKRASLSDTMYMDFVNDLGQNLQLQYKVKAVGASPEAEDLGIVQVSTRDFTEEELIDMVQYYTFRYFWEGAEPVSGLAPERIHIDGNYPQDDKSVVTTGGTGFGIFGIIAAIDRGWITREQGRLRFEKMTTFLENADRYHGVWPHWLYGETGKGKSFSNKDNGGDLVESAFLMQGLLAVREYYKSGSDADQKLANRIDQLWKDMEWDWYTQGGHDVLYWHWSPTHEWEMNFPLEGYNECLITYILAASSPTHTIPASAYHKGWARSGGINTDVEAYGYKLKLKHNGSEKMGGPLFWAHYSYLGLNPKGLTDQYADYWEENKNHTLINRAWCVENPEDYKGYGEDLWGLTASYTVTGYNAHRPGEDLGVISPTAALSSMPYTPKESIKVLKNLYYNYGEKVFGRYGFYDALSPEADFYPERYLAIDQGPIVAMIENHRTGLGWNLFMGAPEIQEGLKKLGFTSKP</sequence>
<organism evidence="3 4">
    <name type="scientific">Echinicola pacifica</name>
    <dbReference type="NCBI Taxonomy" id="346377"/>
    <lineage>
        <taxon>Bacteria</taxon>
        <taxon>Pseudomonadati</taxon>
        <taxon>Bacteroidota</taxon>
        <taxon>Cytophagia</taxon>
        <taxon>Cytophagales</taxon>
        <taxon>Cyclobacteriaceae</taxon>
        <taxon>Echinicola</taxon>
    </lineage>
</organism>
<dbReference type="AlphaFoldDB" id="A0A918PXD1"/>
<reference evidence="3" key="2">
    <citation type="submission" date="2020-09" db="EMBL/GenBank/DDBJ databases">
        <authorList>
            <person name="Sun Q."/>
            <person name="Kim S."/>
        </authorList>
    </citation>
    <scope>NUCLEOTIDE SEQUENCE</scope>
    <source>
        <strain evidence="3">KCTC 12368</strain>
    </source>
</reference>
<proteinExistence type="predicted"/>
<evidence type="ECO:0000259" key="2">
    <source>
        <dbReference type="Pfam" id="PF10091"/>
    </source>
</evidence>
<dbReference type="PIRSF" id="PIRSF028431">
    <property type="entry name" value="UCP028431"/>
    <property type="match status" value="1"/>
</dbReference>
<dbReference type="EMBL" id="BMWX01000003">
    <property type="protein sequence ID" value="GGZ26147.1"/>
    <property type="molecule type" value="Genomic_DNA"/>
</dbReference>
<gene>
    <name evidence="3" type="ORF">GCM10007049_18440</name>
</gene>
<evidence type="ECO:0000313" key="4">
    <source>
        <dbReference type="Proteomes" id="UP000619457"/>
    </source>
</evidence>
<keyword evidence="4" id="KW-1185">Reference proteome</keyword>
<accession>A0A918PXD1</accession>
<dbReference type="InterPro" id="IPR019282">
    <property type="entry name" value="Glycoamylase-like_cons_dom"/>
</dbReference>
<feature type="domain" description="Glycoamylase-like" evidence="2">
    <location>
        <begin position="295"/>
        <end position="512"/>
    </location>
</feature>
<dbReference type="PROSITE" id="PS51257">
    <property type="entry name" value="PROKAR_LIPOPROTEIN"/>
    <property type="match status" value="1"/>
</dbReference>
<evidence type="ECO:0000256" key="1">
    <source>
        <dbReference type="SAM" id="SignalP"/>
    </source>
</evidence>
<name>A0A918PXD1_9BACT</name>
<dbReference type="Gene3D" id="1.50.10.140">
    <property type="match status" value="1"/>
</dbReference>
<dbReference type="Pfam" id="PF10091">
    <property type="entry name" value="Glycoamylase"/>
    <property type="match status" value="1"/>
</dbReference>
<dbReference type="RefSeq" id="WP_044201939.1">
    <property type="nucleotide sequence ID" value="NZ_BMWX01000003.1"/>
</dbReference>
<feature type="signal peptide" evidence="1">
    <location>
        <begin position="1"/>
        <end position="20"/>
    </location>
</feature>
<protein>
    <recommendedName>
        <fullName evidence="2">Glycoamylase-like domain-containing protein</fullName>
    </recommendedName>
</protein>
<dbReference type="InterPro" id="IPR016883">
    <property type="entry name" value="UCP028431"/>
</dbReference>
<reference evidence="3" key="1">
    <citation type="journal article" date="2014" name="Int. J. Syst. Evol. Microbiol.">
        <title>Complete genome sequence of Corynebacterium casei LMG S-19264T (=DSM 44701T), isolated from a smear-ripened cheese.</title>
        <authorList>
            <consortium name="US DOE Joint Genome Institute (JGI-PGF)"/>
            <person name="Walter F."/>
            <person name="Albersmeier A."/>
            <person name="Kalinowski J."/>
            <person name="Ruckert C."/>
        </authorList>
    </citation>
    <scope>NUCLEOTIDE SEQUENCE</scope>
    <source>
        <strain evidence="3">KCTC 12368</strain>
    </source>
</reference>
<comment type="caution">
    <text evidence="3">The sequence shown here is derived from an EMBL/GenBank/DDBJ whole genome shotgun (WGS) entry which is preliminary data.</text>
</comment>